<keyword evidence="4 8" id="KW-0418">Kinase</keyword>
<keyword evidence="3 8" id="KW-0547">Nucleotide-binding</keyword>
<protein>
    <recommendedName>
        <fullName evidence="8">Serine/threonine-protein kinase B</fullName>
        <ecNumber evidence="8">2.7.11.1</ecNumber>
    </recommendedName>
</protein>
<reference evidence="12" key="1">
    <citation type="submission" date="2021-05" db="EMBL/GenBank/DDBJ databases">
        <authorList>
            <person name="Pietrasiak N."/>
            <person name="Ward R."/>
            <person name="Stajich J.E."/>
            <person name="Kurbessoian T."/>
        </authorList>
    </citation>
    <scope>NUCLEOTIDE SEQUENCE</scope>
    <source>
        <strain evidence="12">CPER-KK1</strain>
    </source>
</reference>
<dbReference type="Gene3D" id="2.160.20.80">
    <property type="entry name" value="E3 ubiquitin-protein ligase SopA"/>
    <property type="match status" value="1"/>
</dbReference>
<dbReference type="Pfam" id="PF00069">
    <property type="entry name" value="Pkinase"/>
    <property type="match status" value="1"/>
</dbReference>
<proteinExistence type="inferred from homology"/>
<evidence type="ECO:0000256" key="1">
    <source>
        <dbReference type="ARBA" id="ARBA00022527"/>
    </source>
</evidence>
<dbReference type="SMART" id="SM00220">
    <property type="entry name" value="S_TKc"/>
    <property type="match status" value="1"/>
</dbReference>
<sequence>MSYCLNPACPQPKNPMHADVCQACGTKLLLRDRYRVHKALGQGGFGATFLAEDKSLPGDPCCVIKQLRPASNVSHVIPMARELFEREARTLGKIGNHPQVPRLLDYFDEEQQFYLVQEYISGSTLQQEIKRSGPLSEAGVKQFLSELLPLLQYIHSQQVIHRDIKPANLIRREQDRKLVLIDFGAVKNQVNAPTASNSDQTALTNFAIGTPGFAPPEQMALRPVYASDIYAVGVTCIYLLTGKSPKDLDYNPSTGEMVWQKYVHVSDHFAEVLKKMLEASVRHRYQSATDILRALDLEPYLDSLEQGLVAKPNQPHNPLNPQLFYSGDLGSPSSSSSPSTATTKLADAIRARRARKEQSGSRTLGGQRNQGIPAQRASTTSVRTESVTTGKPKLPAKLDANALLTAYMKGRRDFAAQDLSGLDLHKTELAGGIFHQAKLARTNLQGADLSNADFGRASLNRANLRDAKLGRAYLSYADLEGADLRGADLSFAYLNNASLKGANLCGANLSNAKITEEQLAVAKTNWATVLPSGKRGFW</sequence>
<comment type="similarity">
    <text evidence="8">Belongs to the protein kinase superfamily. Ser/Thr protein kinase family.</text>
</comment>
<dbReference type="NCBIfam" id="NF045510">
    <property type="entry name" value="4Cys_prefix_kin"/>
    <property type="match status" value="1"/>
</dbReference>
<evidence type="ECO:0000256" key="7">
    <source>
        <dbReference type="ARBA" id="ARBA00048679"/>
    </source>
</evidence>
<comment type="catalytic activity">
    <reaction evidence="7 8">
        <text>L-seryl-[protein] + ATP = O-phospho-L-seryl-[protein] + ADP + H(+)</text>
        <dbReference type="Rhea" id="RHEA:17989"/>
        <dbReference type="Rhea" id="RHEA-COMP:9863"/>
        <dbReference type="Rhea" id="RHEA-COMP:11604"/>
        <dbReference type="ChEBI" id="CHEBI:15378"/>
        <dbReference type="ChEBI" id="CHEBI:29999"/>
        <dbReference type="ChEBI" id="CHEBI:30616"/>
        <dbReference type="ChEBI" id="CHEBI:83421"/>
        <dbReference type="ChEBI" id="CHEBI:456216"/>
        <dbReference type="EC" id="2.7.11.1"/>
    </reaction>
</comment>
<dbReference type="PANTHER" id="PTHR24363:SF0">
    <property type="entry name" value="SERINE_THREONINE KINASE LIKE DOMAIN CONTAINING 1"/>
    <property type="match status" value="1"/>
</dbReference>
<dbReference type="InterPro" id="IPR011009">
    <property type="entry name" value="Kinase-like_dom_sf"/>
</dbReference>
<keyword evidence="5 8" id="KW-0067">ATP-binding</keyword>
<dbReference type="AlphaFoldDB" id="A0A951U9V9"/>
<dbReference type="Gene3D" id="3.30.200.20">
    <property type="entry name" value="Phosphorylase Kinase, domain 1"/>
    <property type="match status" value="1"/>
</dbReference>
<evidence type="ECO:0000256" key="2">
    <source>
        <dbReference type="ARBA" id="ARBA00022679"/>
    </source>
</evidence>
<name>A0A951U9V9_9CYAN</name>
<feature type="region of interest" description="Disordered" evidence="10">
    <location>
        <begin position="309"/>
        <end position="393"/>
    </location>
</feature>
<dbReference type="InterPro" id="IPR017441">
    <property type="entry name" value="Protein_kinase_ATP_BS"/>
</dbReference>
<dbReference type="InterPro" id="IPR016252">
    <property type="entry name" value="Ser/Thr_kinase_SpkB"/>
</dbReference>
<dbReference type="CDD" id="cd14014">
    <property type="entry name" value="STKc_PknB_like"/>
    <property type="match status" value="1"/>
</dbReference>
<dbReference type="EMBL" id="JAHHIF010000014">
    <property type="protein sequence ID" value="MBW4545324.1"/>
    <property type="molecule type" value="Genomic_DNA"/>
</dbReference>
<feature type="compositionally biased region" description="Low complexity" evidence="10">
    <location>
        <begin position="312"/>
        <end position="323"/>
    </location>
</feature>
<feature type="domain" description="Protein kinase" evidence="11">
    <location>
        <begin position="34"/>
        <end position="301"/>
    </location>
</feature>
<dbReference type="SUPFAM" id="SSF141571">
    <property type="entry name" value="Pentapeptide repeat-like"/>
    <property type="match status" value="1"/>
</dbReference>
<dbReference type="InterPro" id="IPR001646">
    <property type="entry name" value="5peptide_repeat"/>
</dbReference>
<evidence type="ECO:0000256" key="5">
    <source>
        <dbReference type="ARBA" id="ARBA00022840"/>
    </source>
</evidence>
<evidence type="ECO:0000256" key="6">
    <source>
        <dbReference type="ARBA" id="ARBA00047899"/>
    </source>
</evidence>
<keyword evidence="1 8" id="KW-0723">Serine/threonine-protein kinase</keyword>
<dbReference type="PROSITE" id="PS50011">
    <property type="entry name" value="PROTEIN_KINASE_DOM"/>
    <property type="match status" value="1"/>
</dbReference>
<evidence type="ECO:0000256" key="10">
    <source>
        <dbReference type="SAM" id="MobiDB-lite"/>
    </source>
</evidence>
<comment type="catalytic activity">
    <reaction evidence="6 8">
        <text>L-threonyl-[protein] + ATP = O-phospho-L-threonyl-[protein] + ADP + H(+)</text>
        <dbReference type="Rhea" id="RHEA:46608"/>
        <dbReference type="Rhea" id="RHEA-COMP:11060"/>
        <dbReference type="Rhea" id="RHEA-COMP:11605"/>
        <dbReference type="ChEBI" id="CHEBI:15378"/>
        <dbReference type="ChEBI" id="CHEBI:30013"/>
        <dbReference type="ChEBI" id="CHEBI:30616"/>
        <dbReference type="ChEBI" id="CHEBI:61977"/>
        <dbReference type="ChEBI" id="CHEBI:456216"/>
        <dbReference type="EC" id="2.7.11.1"/>
    </reaction>
</comment>
<comment type="caution">
    <text evidence="12">The sequence shown here is derived from an EMBL/GenBank/DDBJ whole genome shotgun (WGS) entry which is preliminary data.</text>
</comment>
<evidence type="ECO:0000256" key="8">
    <source>
        <dbReference type="PIRNR" id="PIRNR000647"/>
    </source>
</evidence>
<dbReference type="GO" id="GO:0004674">
    <property type="term" value="F:protein serine/threonine kinase activity"/>
    <property type="evidence" value="ECO:0007669"/>
    <property type="project" value="UniProtKB-UniRule"/>
</dbReference>
<evidence type="ECO:0000313" key="12">
    <source>
        <dbReference type="EMBL" id="MBW4545324.1"/>
    </source>
</evidence>
<keyword evidence="2 8" id="KW-0808">Transferase</keyword>
<dbReference type="Gene3D" id="1.10.510.10">
    <property type="entry name" value="Transferase(Phosphotransferase) domain 1"/>
    <property type="match status" value="1"/>
</dbReference>
<feature type="compositionally biased region" description="Low complexity" evidence="10">
    <location>
        <begin position="378"/>
        <end position="389"/>
    </location>
</feature>
<evidence type="ECO:0000259" key="11">
    <source>
        <dbReference type="PROSITE" id="PS50011"/>
    </source>
</evidence>
<gene>
    <name evidence="12" type="ORF">KME25_12885</name>
</gene>
<dbReference type="SUPFAM" id="SSF56112">
    <property type="entry name" value="Protein kinase-like (PK-like)"/>
    <property type="match status" value="1"/>
</dbReference>
<dbReference type="EC" id="2.7.11.1" evidence="8"/>
<feature type="binding site" evidence="9">
    <location>
        <position position="65"/>
    </location>
    <ligand>
        <name>ATP</name>
        <dbReference type="ChEBI" id="CHEBI:30616"/>
    </ligand>
</feature>
<dbReference type="PANTHER" id="PTHR24363">
    <property type="entry name" value="SERINE/THREONINE PROTEIN KINASE"/>
    <property type="match status" value="1"/>
</dbReference>
<accession>A0A951U9V9</accession>
<feature type="compositionally biased region" description="Polar residues" evidence="10">
    <location>
        <begin position="360"/>
        <end position="372"/>
    </location>
</feature>
<dbReference type="PIRSF" id="PIRSF000647">
    <property type="entry name" value="Ser/Thr_PK_SpkB"/>
    <property type="match status" value="1"/>
</dbReference>
<evidence type="ECO:0000256" key="4">
    <source>
        <dbReference type="ARBA" id="ARBA00022777"/>
    </source>
</evidence>
<reference evidence="12" key="2">
    <citation type="journal article" date="2022" name="Microbiol. Resour. Announc.">
        <title>Metagenome Sequencing to Explore Phylogenomics of Terrestrial Cyanobacteria.</title>
        <authorList>
            <person name="Ward R.D."/>
            <person name="Stajich J.E."/>
            <person name="Johansen J.R."/>
            <person name="Huntemann M."/>
            <person name="Clum A."/>
            <person name="Foster B."/>
            <person name="Foster B."/>
            <person name="Roux S."/>
            <person name="Palaniappan K."/>
            <person name="Varghese N."/>
            <person name="Mukherjee S."/>
            <person name="Reddy T.B.K."/>
            <person name="Daum C."/>
            <person name="Copeland A."/>
            <person name="Chen I.A."/>
            <person name="Ivanova N.N."/>
            <person name="Kyrpides N.C."/>
            <person name="Shapiro N."/>
            <person name="Eloe-Fadrosh E.A."/>
            <person name="Pietrasiak N."/>
        </authorList>
    </citation>
    <scope>NUCLEOTIDE SEQUENCE</scope>
    <source>
        <strain evidence="12">CPER-KK1</strain>
    </source>
</reference>
<evidence type="ECO:0000256" key="9">
    <source>
        <dbReference type="PROSITE-ProRule" id="PRU10141"/>
    </source>
</evidence>
<dbReference type="Pfam" id="PF00805">
    <property type="entry name" value="Pentapeptide"/>
    <property type="match status" value="2"/>
</dbReference>
<organism evidence="12 13">
    <name type="scientific">Symplocastrum torsivum CPER-KK1</name>
    <dbReference type="NCBI Taxonomy" id="450513"/>
    <lineage>
        <taxon>Bacteria</taxon>
        <taxon>Bacillati</taxon>
        <taxon>Cyanobacteriota</taxon>
        <taxon>Cyanophyceae</taxon>
        <taxon>Oscillatoriophycideae</taxon>
        <taxon>Oscillatoriales</taxon>
        <taxon>Microcoleaceae</taxon>
        <taxon>Symplocastrum</taxon>
    </lineage>
</organism>
<dbReference type="PROSITE" id="PS00107">
    <property type="entry name" value="PROTEIN_KINASE_ATP"/>
    <property type="match status" value="1"/>
</dbReference>
<evidence type="ECO:0000313" key="13">
    <source>
        <dbReference type="Proteomes" id="UP000753908"/>
    </source>
</evidence>
<dbReference type="GO" id="GO:0005524">
    <property type="term" value="F:ATP binding"/>
    <property type="evidence" value="ECO:0007669"/>
    <property type="project" value="UniProtKB-UniRule"/>
</dbReference>
<evidence type="ECO:0000256" key="3">
    <source>
        <dbReference type="ARBA" id="ARBA00022741"/>
    </source>
</evidence>
<dbReference type="Proteomes" id="UP000753908">
    <property type="component" value="Unassembled WGS sequence"/>
</dbReference>
<dbReference type="InterPro" id="IPR000719">
    <property type="entry name" value="Prot_kinase_dom"/>
</dbReference>